<feature type="region of interest" description="Disordered" evidence="1">
    <location>
        <begin position="1"/>
        <end position="69"/>
    </location>
</feature>
<gene>
    <name evidence="2" type="ORF">OESDEN_02239</name>
</gene>
<dbReference type="AlphaFoldDB" id="A0A0B1TKL6"/>
<dbReference type="EMBL" id="KN549399">
    <property type="protein sequence ID" value="KHJ97794.1"/>
    <property type="molecule type" value="Genomic_DNA"/>
</dbReference>
<feature type="compositionally biased region" description="Basic and acidic residues" evidence="1">
    <location>
        <begin position="472"/>
        <end position="487"/>
    </location>
</feature>
<evidence type="ECO:0000256" key="1">
    <source>
        <dbReference type="SAM" id="MobiDB-lite"/>
    </source>
</evidence>
<name>A0A0B1TKL6_OESDE</name>
<evidence type="ECO:0000313" key="2">
    <source>
        <dbReference type="EMBL" id="KHJ97794.1"/>
    </source>
</evidence>
<organism evidence="2 3">
    <name type="scientific">Oesophagostomum dentatum</name>
    <name type="common">Nodular worm</name>
    <dbReference type="NCBI Taxonomy" id="61180"/>
    <lineage>
        <taxon>Eukaryota</taxon>
        <taxon>Metazoa</taxon>
        <taxon>Ecdysozoa</taxon>
        <taxon>Nematoda</taxon>
        <taxon>Chromadorea</taxon>
        <taxon>Rhabditida</taxon>
        <taxon>Rhabditina</taxon>
        <taxon>Rhabditomorpha</taxon>
        <taxon>Strongyloidea</taxon>
        <taxon>Strongylidae</taxon>
        <taxon>Oesophagostomum</taxon>
    </lineage>
</organism>
<dbReference type="Proteomes" id="UP000053660">
    <property type="component" value="Unassembled WGS sequence"/>
</dbReference>
<feature type="non-terminal residue" evidence="2">
    <location>
        <position position="1"/>
    </location>
</feature>
<proteinExistence type="predicted"/>
<feature type="region of interest" description="Disordered" evidence="1">
    <location>
        <begin position="203"/>
        <end position="222"/>
    </location>
</feature>
<protein>
    <submittedName>
        <fullName evidence="2">Uncharacterized protein</fullName>
    </submittedName>
</protein>
<feature type="compositionally biased region" description="Basic and acidic residues" evidence="1">
    <location>
        <begin position="33"/>
        <end position="42"/>
    </location>
</feature>
<keyword evidence="3" id="KW-1185">Reference proteome</keyword>
<reference evidence="2 3" key="1">
    <citation type="submission" date="2014-03" db="EMBL/GenBank/DDBJ databases">
        <title>Draft genome of the hookworm Oesophagostomum dentatum.</title>
        <authorList>
            <person name="Mitreva M."/>
        </authorList>
    </citation>
    <scope>NUCLEOTIDE SEQUENCE [LARGE SCALE GENOMIC DNA]</scope>
    <source>
        <strain evidence="2 3">OD-Hann</strain>
    </source>
</reference>
<feature type="region of interest" description="Disordered" evidence="1">
    <location>
        <begin position="165"/>
        <end position="186"/>
    </location>
</feature>
<feature type="region of interest" description="Disordered" evidence="1">
    <location>
        <begin position="451"/>
        <end position="489"/>
    </location>
</feature>
<dbReference type="OrthoDB" id="5842388at2759"/>
<accession>A0A0B1TKL6</accession>
<sequence>KEKASPVTTEEEEAHKVRLIARVPHGTSEDEPESSKPRKEQDSSGLFGFWKTGKAKHHGTPADETAYPTTEKYVGPLDNVKRQRDIDQLPFKVPVTTAYKPSAEVSKATAYKPSAEVSKPSVEVPKKATEVTETTHRQVHIFGRWRHEGDEETVEKGQVRPETYGIASTSYDGPLESTARSSDLDPTPLRDYARVYHSGQSWDTGKAVKTPTAHVSESERTGGKKAVLHLRAAPVENIPIYAPLNESRKVQITAGDFSTTLVEKDSGKGETTMDNTEHFMSADIPEDKLAVDSNQLRKMRRYQYRITSTDGKTTRTTTEDVSGTNMSAPASYWRRTLYTGPEVPSVTPWTTNAVEQTHEHCDVDTKERLVASSSKKVGRTEGTMMSGDEFVEVRVDRRAEIQLEPAFCLTGAGLSAVSEDEDGMFFSVTPPMPSSDRSFFSRLLFKSSSKKSKKQKKGAKEANSSDSSSSSEDEKNQVHIMPVERGDVTLPLYAEPEDKDGKLVRRETNELKYHLKGEGVSPGFDPQNPSLASTMAEAERLNLRSPRLEHAERTVTVRALAPLPLSYEVLTSLTAAASLTCLA</sequence>
<evidence type="ECO:0000313" key="3">
    <source>
        <dbReference type="Proteomes" id="UP000053660"/>
    </source>
</evidence>